<keyword evidence="2" id="KW-0699">rRNA-binding</keyword>
<organism evidence="7 10">
    <name type="scientific">Nannochloropsis gaditana</name>
    <dbReference type="NCBI Taxonomy" id="72520"/>
    <lineage>
        <taxon>Eukaryota</taxon>
        <taxon>Sar</taxon>
        <taxon>Stramenopiles</taxon>
        <taxon>Ochrophyta</taxon>
        <taxon>Eustigmatophyceae</taxon>
        <taxon>Eustigmatales</taxon>
        <taxon>Monodopsidaceae</taxon>
        <taxon>Nannochloropsis</taxon>
    </lineage>
</organism>
<evidence type="ECO:0000313" key="7">
    <source>
        <dbReference type="EMBL" id="AFZ64355.1"/>
    </source>
</evidence>
<dbReference type="NCBIfam" id="TIGR01029">
    <property type="entry name" value="rpsG_bact"/>
    <property type="match status" value="1"/>
</dbReference>
<reference evidence="7 10" key="1">
    <citation type="submission" date="2012-10" db="EMBL/GenBank/DDBJ databases">
        <title>Genome sequencing and transcriptome profiling of the oil producing microalga Nannochloropsis gaditana.</title>
        <authorList>
            <person name="Corteggiani Carpinelli E."/>
            <person name="Telatin A."/>
            <person name="Vitulo N."/>
            <person name="D'Angelo M."/>
            <person name="Forcato C."/>
            <person name="Vezzi A."/>
            <person name="Valle G."/>
        </authorList>
    </citation>
    <scope>NUCLEOTIDE SEQUENCE [LARGE SCALE GENOMIC DNA]</scope>
    <source>
        <strain evidence="7">3B</strain>
        <strain evidence="10">B-31</strain>
    </source>
</reference>
<keyword evidence="10" id="KW-1185">Reference proteome</keyword>
<dbReference type="GO" id="GO:0003735">
    <property type="term" value="F:structural constituent of ribosome"/>
    <property type="evidence" value="ECO:0007669"/>
    <property type="project" value="InterPro"/>
</dbReference>
<reference evidence="9" key="3">
    <citation type="journal article" date="2014" name="BMC Genomics">
        <title>A pangenomic analysis of the Nannochloropsis organellar genomes reveals novel genetic variations in key metabolic genes.</title>
        <authorList>
            <person name="Starkenburg S.R."/>
            <person name="Kwon K.J."/>
            <person name="Jha R.K."/>
            <person name="McKay C."/>
            <person name="Jacobs M."/>
            <person name="Chertkov O."/>
            <person name="Twary S."/>
            <person name="Rocap G."/>
            <person name="Cattolico R.A."/>
        </authorList>
    </citation>
    <scope>NUCLEOTIDE SEQUENCE</scope>
    <source>
        <strain evidence="9">CCMP526</strain>
    </source>
</reference>
<dbReference type="InterPro" id="IPR023798">
    <property type="entry name" value="Ribosomal_uS7_dom"/>
</dbReference>
<evidence type="ECO:0000313" key="8">
    <source>
        <dbReference type="EMBL" id="AGI49071.1"/>
    </source>
</evidence>
<dbReference type="GO" id="GO:0019843">
    <property type="term" value="F:rRNA binding"/>
    <property type="evidence" value="ECO:0007669"/>
    <property type="project" value="UniProtKB-KW"/>
</dbReference>
<evidence type="ECO:0000256" key="2">
    <source>
        <dbReference type="ARBA" id="ARBA00022730"/>
    </source>
</evidence>
<dbReference type="RefSeq" id="YP_007317137.1">
    <property type="nucleotide sequence ID" value="NC_020015.1"/>
</dbReference>
<dbReference type="PANTHER" id="PTHR11205">
    <property type="entry name" value="RIBOSOMAL PROTEIN S7"/>
    <property type="match status" value="1"/>
</dbReference>
<dbReference type="SUPFAM" id="SSF47973">
    <property type="entry name" value="Ribosomal protein S7"/>
    <property type="match status" value="1"/>
</dbReference>
<dbReference type="InterPro" id="IPR036823">
    <property type="entry name" value="Ribosomal_uS7_dom_sf"/>
</dbReference>
<dbReference type="EMBL" id="KC012945">
    <property type="protein sequence ID" value="AFZ64355.1"/>
    <property type="molecule type" value="Genomic_DNA"/>
</dbReference>
<keyword evidence="3" id="KW-0694">RNA-binding</keyword>
<sequence>MKNCKKKAQYLTRKFINHLMLDGKKQKAEKIFVESLNLIYEKEKKDCLTVFFRALENSKPLVEIRSIRRGGATYQVPIPIHENRSLSLAIKWLINAARKKGSFTAFNLSITLLKASKNQGDCIKKREAIHKVALKNRSFVHFRRF</sequence>
<dbReference type="Gene3D" id="1.10.455.10">
    <property type="entry name" value="Ribosomal protein S7 domain"/>
    <property type="match status" value="1"/>
</dbReference>
<dbReference type="GO" id="GO:0006412">
    <property type="term" value="P:translation"/>
    <property type="evidence" value="ECO:0007669"/>
    <property type="project" value="InterPro"/>
</dbReference>
<comment type="similarity">
    <text evidence="1">Belongs to the universal ribosomal protein uS7 family.</text>
</comment>
<evidence type="ECO:0000256" key="3">
    <source>
        <dbReference type="ARBA" id="ARBA00022884"/>
    </source>
</evidence>
<reference evidence="8" key="2">
    <citation type="journal article" date="2013" name="BMC Genomics">
        <title>Nannochloropsis plastid and mitochondrial phylogenomes reveal organelle diversification mechanism and intragenus phylotyping strategy in microalgae.</title>
        <authorList>
            <person name="Wei L."/>
            <person name="Xin Y."/>
            <person name="Wang D."/>
            <person name="Jing X."/>
            <person name="Zhou Q."/>
            <person name="Su X."/>
            <person name="Jia J."/>
            <person name="Ning K."/>
            <person name="Chen F."/>
            <person name="Hu Q."/>
            <person name="Xu J."/>
        </authorList>
    </citation>
    <scope>NUCLEOTIDE SEQUENCE</scope>
    <source>
        <strain evidence="8">CCMP527</strain>
    </source>
</reference>
<dbReference type="Pfam" id="PF00177">
    <property type="entry name" value="Ribosomal_S7"/>
    <property type="match status" value="1"/>
</dbReference>
<geneLocation type="mitochondrion" evidence="7"/>
<evidence type="ECO:0000256" key="5">
    <source>
        <dbReference type="ARBA" id="ARBA00023274"/>
    </source>
</evidence>
<accession>K9ZWP2</accession>
<evidence type="ECO:0000259" key="6">
    <source>
        <dbReference type="Pfam" id="PF00177"/>
    </source>
</evidence>
<evidence type="ECO:0000256" key="1">
    <source>
        <dbReference type="ARBA" id="ARBA00007151"/>
    </source>
</evidence>
<dbReference type="PIRSF" id="PIRSF002122">
    <property type="entry name" value="RPS7p_RPS7a_RPS5e_RPS7o"/>
    <property type="match status" value="1"/>
</dbReference>
<protein>
    <submittedName>
        <fullName evidence="7">30S ribosomal protein S7</fullName>
    </submittedName>
</protein>
<evidence type="ECO:0000313" key="10">
    <source>
        <dbReference type="Proteomes" id="UP000019335"/>
    </source>
</evidence>
<gene>
    <name evidence="7" type="primary">rps7</name>
    <name evidence="7" type="ORF">Naga_1Mitochondrion23</name>
    <name evidence="9" type="ORF">NagaMp0041</name>
</gene>
<keyword evidence="7" id="KW-0496">Mitochondrion</keyword>
<name>K9ZWP2_9STRA</name>
<evidence type="ECO:0000256" key="4">
    <source>
        <dbReference type="ARBA" id="ARBA00022980"/>
    </source>
</evidence>
<dbReference type="InterPro" id="IPR000235">
    <property type="entry name" value="Ribosomal_uS7"/>
</dbReference>
<dbReference type="Proteomes" id="UP000019335">
    <property type="component" value="Mitochondrion"/>
</dbReference>
<dbReference type="GeneID" id="14411787"/>
<evidence type="ECO:0000313" key="9">
    <source>
        <dbReference type="EMBL" id="AHX24928.1"/>
    </source>
</evidence>
<keyword evidence="5" id="KW-0687">Ribonucleoprotein</keyword>
<dbReference type="EMBL" id="KJ410686">
    <property type="protein sequence ID" value="AHX24928.1"/>
    <property type="molecule type" value="Genomic_DNA"/>
</dbReference>
<dbReference type="AlphaFoldDB" id="K9ZWP2"/>
<feature type="domain" description="Small ribosomal subunit protein uS7" evidence="6">
    <location>
        <begin position="6"/>
        <end position="137"/>
    </location>
</feature>
<dbReference type="EMBL" id="KC568461">
    <property type="protein sequence ID" value="AGI49071.1"/>
    <property type="molecule type" value="Genomic_DNA"/>
</dbReference>
<dbReference type="OrthoDB" id="9972728at2759"/>
<proteinExistence type="inferred from homology"/>
<keyword evidence="4 7" id="KW-0689">Ribosomal protein</keyword>
<dbReference type="GO" id="GO:0015935">
    <property type="term" value="C:small ribosomal subunit"/>
    <property type="evidence" value="ECO:0007669"/>
    <property type="project" value="InterPro"/>
</dbReference>
<dbReference type="InterPro" id="IPR005717">
    <property type="entry name" value="Ribosomal_uS7_bac/org-type"/>
</dbReference>